<comment type="caution">
    <text evidence="2">The sequence shown here is derived from an EMBL/GenBank/DDBJ whole genome shotgun (WGS) entry which is preliminary data.</text>
</comment>
<keyword evidence="1" id="KW-0175">Coiled coil</keyword>
<dbReference type="Proteomes" id="UP000265520">
    <property type="component" value="Unassembled WGS sequence"/>
</dbReference>
<reference evidence="2 3" key="1">
    <citation type="journal article" date="2018" name="Front. Plant Sci.">
        <title>Red Clover (Trifolium pratense) and Zigzag Clover (T. medium) - A Picture of Genomic Similarities and Differences.</title>
        <authorList>
            <person name="Dluhosova J."/>
            <person name="Istvanek J."/>
            <person name="Nedelnik J."/>
            <person name="Repkova J."/>
        </authorList>
    </citation>
    <scope>NUCLEOTIDE SEQUENCE [LARGE SCALE GENOMIC DNA]</scope>
    <source>
        <strain evidence="3">cv. 10/8</strain>
        <tissue evidence="2">Leaf</tissue>
    </source>
</reference>
<protein>
    <submittedName>
        <fullName evidence="2">Uncharacterized protein</fullName>
    </submittedName>
</protein>
<sequence length="61" mass="7511">MVECCNRKRLTLTPYYDPVFVEMVMNKVLSDLNLFEEELVKAEEEEKRRLEEEKRRKEEED</sequence>
<organism evidence="2 3">
    <name type="scientific">Trifolium medium</name>
    <dbReference type="NCBI Taxonomy" id="97028"/>
    <lineage>
        <taxon>Eukaryota</taxon>
        <taxon>Viridiplantae</taxon>
        <taxon>Streptophyta</taxon>
        <taxon>Embryophyta</taxon>
        <taxon>Tracheophyta</taxon>
        <taxon>Spermatophyta</taxon>
        <taxon>Magnoliopsida</taxon>
        <taxon>eudicotyledons</taxon>
        <taxon>Gunneridae</taxon>
        <taxon>Pentapetalae</taxon>
        <taxon>rosids</taxon>
        <taxon>fabids</taxon>
        <taxon>Fabales</taxon>
        <taxon>Fabaceae</taxon>
        <taxon>Papilionoideae</taxon>
        <taxon>50 kb inversion clade</taxon>
        <taxon>NPAAA clade</taxon>
        <taxon>Hologalegina</taxon>
        <taxon>IRL clade</taxon>
        <taxon>Trifolieae</taxon>
        <taxon>Trifolium</taxon>
    </lineage>
</organism>
<name>A0A392UQP2_9FABA</name>
<keyword evidence="3" id="KW-1185">Reference proteome</keyword>
<evidence type="ECO:0000313" key="2">
    <source>
        <dbReference type="EMBL" id="MCI75911.1"/>
    </source>
</evidence>
<feature type="non-terminal residue" evidence="2">
    <location>
        <position position="61"/>
    </location>
</feature>
<evidence type="ECO:0000256" key="1">
    <source>
        <dbReference type="SAM" id="Coils"/>
    </source>
</evidence>
<proteinExistence type="predicted"/>
<evidence type="ECO:0000313" key="3">
    <source>
        <dbReference type="Proteomes" id="UP000265520"/>
    </source>
</evidence>
<accession>A0A392UQP2</accession>
<feature type="coiled-coil region" evidence="1">
    <location>
        <begin position="25"/>
        <end position="61"/>
    </location>
</feature>
<dbReference type="EMBL" id="LXQA010893793">
    <property type="protein sequence ID" value="MCI75911.1"/>
    <property type="molecule type" value="Genomic_DNA"/>
</dbReference>
<dbReference type="AlphaFoldDB" id="A0A392UQP2"/>